<dbReference type="CDD" id="cd16393">
    <property type="entry name" value="SPO0J_N"/>
    <property type="match status" value="1"/>
</dbReference>
<dbReference type="Proteomes" id="UP000242645">
    <property type="component" value="Chromosome"/>
</dbReference>
<dbReference type="SUPFAM" id="SSF110849">
    <property type="entry name" value="ParB/Sulfiredoxin"/>
    <property type="match status" value="1"/>
</dbReference>
<protein>
    <submittedName>
        <fullName evidence="5">Chromosome partitioning protein ParB</fullName>
    </submittedName>
</protein>
<dbReference type="Pfam" id="PF02195">
    <property type="entry name" value="ParB_N"/>
    <property type="match status" value="1"/>
</dbReference>
<name>A0A1J1E3J7_9BACT</name>
<gene>
    <name evidence="5" type="primary">parB</name>
    <name evidence="5" type="ORF">RSDT_0971</name>
</gene>
<dbReference type="RefSeq" id="WP_096400063.1">
    <property type="nucleotide sequence ID" value="NZ_AP017368.1"/>
</dbReference>
<dbReference type="Gene3D" id="3.90.1530.30">
    <property type="match status" value="1"/>
</dbReference>
<evidence type="ECO:0000256" key="3">
    <source>
        <dbReference type="ARBA" id="ARBA00023125"/>
    </source>
</evidence>
<dbReference type="OrthoDB" id="9802051at2"/>
<dbReference type="InterPro" id="IPR041468">
    <property type="entry name" value="HTH_ParB/Spo0J"/>
</dbReference>
<dbReference type="CDD" id="cd00093">
    <property type="entry name" value="HTH_XRE"/>
    <property type="match status" value="1"/>
</dbReference>
<organism evidence="5 6">
    <name type="scientific">Candidatus Desulfovibrio trichonymphae</name>
    <dbReference type="NCBI Taxonomy" id="1725232"/>
    <lineage>
        <taxon>Bacteria</taxon>
        <taxon>Pseudomonadati</taxon>
        <taxon>Thermodesulfobacteriota</taxon>
        <taxon>Desulfovibrionia</taxon>
        <taxon>Desulfovibrionales</taxon>
        <taxon>Desulfovibrionaceae</taxon>
        <taxon>Desulfovibrio</taxon>
    </lineage>
</organism>
<comment type="similarity">
    <text evidence="1">Belongs to the ParB family.</text>
</comment>
<dbReference type="PROSITE" id="PS50943">
    <property type="entry name" value="HTH_CROC1"/>
    <property type="match status" value="1"/>
</dbReference>
<feature type="domain" description="HTH cro/C1-type" evidence="4">
    <location>
        <begin position="132"/>
        <end position="159"/>
    </location>
</feature>
<accession>A0A1J1E3J7</accession>
<evidence type="ECO:0000313" key="6">
    <source>
        <dbReference type="Proteomes" id="UP000242645"/>
    </source>
</evidence>
<dbReference type="InterPro" id="IPR004437">
    <property type="entry name" value="ParB/RepB/Spo0J"/>
</dbReference>
<dbReference type="Gene3D" id="1.10.10.2830">
    <property type="match status" value="1"/>
</dbReference>
<dbReference type="Pfam" id="PF17762">
    <property type="entry name" value="HTH_ParB"/>
    <property type="match status" value="1"/>
</dbReference>
<evidence type="ECO:0000313" key="5">
    <source>
        <dbReference type="EMBL" id="BAV92483.1"/>
    </source>
</evidence>
<dbReference type="InterPro" id="IPR036086">
    <property type="entry name" value="ParB/Sulfiredoxin_sf"/>
</dbReference>
<dbReference type="InterPro" id="IPR001387">
    <property type="entry name" value="Cro/C1-type_HTH"/>
</dbReference>
<dbReference type="PANTHER" id="PTHR33375">
    <property type="entry name" value="CHROMOSOME-PARTITIONING PROTEIN PARB-RELATED"/>
    <property type="match status" value="1"/>
</dbReference>
<evidence type="ECO:0000256" key="2">
    <source>
        <dbReference type="ARBA" id="ARBA00022829"/>
    </source>
</evidence>
<dbReference type="AlphaFoldDB" id="A0A1J1E3J7"/>
<dbReference type="PANTHER" id="PTHR33375:SF1">
    <property type="entry name" value="CHROMOSOME-PARTITIONING PROTEIN PARB-RELATED"/>
    <property type="match status" value="1"/>
</dbReference>
<dbReference type="EMBL" id="AP017368">
    <property type="protein sequence ID" value="BAV92483.1"/>
    <property type="molecule type" value="Genomic_DNA"/>
</dbReference>
<keyword evidence="3" id="KW-0238">DNA-binding</keyword>
<dbReference type="GO" id="GO:0045881">
    <property type="term" value="P:positive regulation of sporulation resulting in formation of a cellular spore"/>
    <property type="evidence" value="ECO:0007669"/>
    <property type="project" value="TreeGrafter"/>
</dbReference>
<dbReference type="KEGG" id="dtr:RSDT_0971"/>
<sequence length="322" mass="35434">MNKGLGRGLDALLAGAGAKLEENTSVKLLPITALTPNPDQPRQYFDAQALKELADSIKIQGVIQPLLVRPMPDGKTWQIVAGERRWRAAQAAGLKQVPVFVRILSGQEAMAAALIENLQREDLNPMEEARALQALRETMGLTQEETAARLGKSRPAVANALRLLQLSPQAQDDLRTARISAGHARCLLSIDNANTADAMREDIITRQLTVRETEEAVAAWHKTGRLPWKQSIGDGTVTMDKRAGSRKRKTAELRTLQNSLSTHFACCARISGDEHCGHITLNYASREELQGLLERMGVLPQNVKTSQKIMKGRQERAAPHRP</sequence>
<proteinExistence type="inferred from homology"/>
<dbReference type="InterPro" id="IPR050336">
    <property type="entry name" value="Chromosome_partition/occlusion"/>
</dbReference>
<dbReference type="GO" id="GO:0007059">
    <property type="term" value="P:chromosome segregation"/>
    <property type="evidence" value="ECO:0007669"/>
    <property type="project" value="UniProtKB-KW"/>
</dbReference>
<keyword evidence="6" id="KW-1185">Reference proteome</keyword>
<reference evidence="5 6" key="1">
    <citation type="journal article" date="2017" name="ISME J.">
        <title>Genome of 'Ca. Desulfovibrio trichonymphae', an H2-oxidizing bacterium in a tripartite symbiotic system within a protist cell in the termite gut.</title>
        <authorList>
            <person name="Kuwahara H."/>
            <person name="Yuki M."/>
            <person name="Izawa K."/>
            <person name="Ohkuma M."/>
            <person name="Hongoh Y."/>
        </authorList>
    </citation>
    <scope>NUCLEOTIDE SEQUENCE [LARGE SCALE GENOMIC DNA]</scope>
    <source>
        <strain evidence="5 6">Rs-N31</strain>
    </source>
</reference>
<dbReference type="GO" id="GO:0005694">
    <property type="term" value="C:chromosome"/>
    <property type="evidence" value="ECO:0007669"/>
    <property type="project" value="TreeGrafter"/>
</dbReference>
<dbReference type="InterPro" id="IPR003115">
    <property type="entry name" value="ParB_N"/>
</dbReference>
<dbReference type="FunFam" id="3.90.1530.30:FF:000001">
    <property type="entry name" value="Chromosome partitioning protein ParB"/>
    <property type="match status" value="1"/>
</dbReference>
<dbReference type="GO" id="GO:0003677">
    <property type="term" value="F:DNA binding"/>
    <property type="evidence" value="ECO:0007669"/>
    <property type="project" value="UniProtKB-KW"/>
</dbReference>
<dbReference type="NCBIfam" id="TIGR00180">
    <property type="entry name" value="parB_part"/>
    <property type="match status" value="1"/>
</dbReference>
<keyword evidence="2" id="KW-0159">Chromosome partition</keyword>
<dbReference type="FunFam" id="1.10.10.2830:FF:000001">
    <property type="entry name" value="Chromosome partitioning protein ParB"/>
    <property type="match status" value="1"/>
</dbReference>
<evidence type="ECO:0000256" key="1">
    <source>
        <dbReference type="ARBA" id="ARBA00006295"/>
    </source>
</evidence>
<evidence type="ECO:0000259" key="4">
    <source>
        <dbReference type="PROSITE" id="PS50943"/>
    </source>
</evidence>
<dbReference type="SMART" id="SM00470">
    <property type="entry name" value="ParB"/>
    <property type="match status" value="1"/>
</dbReference>